<dbReference type="eggNOG" id="COG2357">
    <property type="taxonomic scope" value="Bacteria"/>
</dbReference>
<evidence type="ECO:0000313" key="5">
    <source>
        <dbReference type="Proteomes" id="UP000199820"/>
    </source>
</evidence>
<dbReference type="STRING" id="1526.SAMN02910262_00423"/>
<dbReference type="SUPFAM" id="SSF81301">
    <property type="entry name" value="Nucleotidyltransferase"/>
    <property type="match status" value="1"/>
</dbReference>
<dbReference type="Gene3D" id="1.10.287.860">
    <property type="entry name" value="Nucleotidyltransferase"/>
    <property type="match status" value="1"/>
</dbReference>
<dbReference type="Gene3D" id="3.30.460.10">
    <property type="entry name" value="Beta Polymerase, domain 2"/>
    <property type="match status" value="1"/>
</dbReference>
<evidence type="ECO:0000313" key="6">
    <source>
        <dbReference type="Proteomes" id="UP000214760"/>
    </source>
</evidence>
<dbReference type="PANTHER" id="PTHR47837:SF2">
    <property type="entry name" value="GTP PYROPHOSPHOKINASE YWAC"/>
    <property type="match status" value="1"/>
</dbReference>
<sequence length="214" mass="24488">MESGTSIYGECGEFLPLVESDLRTKIEQYDAEEKRTGGSKIIEHLSSRIKSEESMREKCIRKGLPATPESALRLIHDAVGVRIICGFIEDIYVNVRHIRRIPGWTVVEEKDYITNVKPNGYRSYHMIIRMEEPFPDPEGNLPGVYYAEIQLRTIAMDSWASLEHQMKYKKSITNSGMITAELKRCADELAGCDLSMQTIRSLIRENDDGLEEKR</sequence>
<keyword evidence="5" id="KW-1185">Reference proteome</keyword>
<dbReference type="AlphaFoldDB" id="A0A1I6IJ67"/>
<dbReference type="GO" id="GO:0015970">
    <property type="term" value="P:guanosine tetraphosphate biosynthetic process"/>
    <property type="evidence" value="ECO:0007669"/>
    <property type="project" value="UniProtKB-UniPathway"/>
</dbReference>
<name>A0A1I6IJ67_9FIRM</name>
<evidence type="ECO:0000313" key="3">
    <source>
        <dbReference type="EMBL" id="SET06531.1"/>
    </source>
</evidence>
<dbReference type="EMBL" id="FOZC01000002">
    <property type="protein sequence ID" value="SFR66743.1"/>
    <property type="molecule type" value="Genomic_DNA"/>
</dbReference>
<dbReference type="CDD" id="cd05399">
    <property type="entry name" value="NT_Rel-Spo_like"/>
    <property type="match status" value="1"/>
</dbReference>
<dbReference type="RefSeq" id="WP_031471394.1">
    <property type="nucleotide sequence ID" value="NZ_FOIL01000004.1"/>
</dbReference>
<dbReference type="Proteomes" id="UP000199820">
    <property type="component" value="Unassembled WGS sequence"/>
</dbReference>
<dbReference type="InterPro" id="IPR007685">
    <property type="entry name" value="RelA_SpoT"/>
</dbReference>
<dbReference type="InterPro" id="IPR043519">
    <property type="entry name" value="NT_sf"/>
</dbReference>
<reference evidence="5 6" key="1">
    <citation type="submission" date="2016-10" db="EMBL/GenBank/DDBJ databases">
        <authorList>
            <person name="de Groot N.N."/>
        </authorList>
    </citation>
    <scope>NUCLEOTIDE SEQUENCE [LARGE SCALE GENOMIC DNA]</scope>
    <source>
        <strain evidence="4 6">F</strain>
        <strain evidence="3 5">KH1P1</strain>
    </source>
</reference>
<dbReference type="Pfam" id="PF04607">
    <property type="entry name" value="RelA_SpoT"/>
    <property type="match status" value="1"/>
</dbReference>
<dbReference type="OrthoDB" id="9789634at2"/>
<evidence type="ECO:0000313" key="4">
    <source>
        <dbReference type="EMBL" id="SFR66743.1"/>
    </source>
</evidence>
<evidence type="ECO:0000259" key="2">
    <source>
        <dbReference type="SMART" id="SM00954"/>
    </source>
</evidence>
<dbReference type="UniPathway" id="UPA00908">
    <property type="reaction ID" value="UER00884"/>
</dbReference>
<evidence type="ECO:0000256" key="1">
    <source>
        <dbReference type="ARBA" id="ARBA00004976"/>
    </source>
</evidence>
<comment type="pathway">
    <text evidence="1">Purine metabolism; ppGpp biosynthesis; ppGpp from GTP: step 1/2.</text>
</comment>
<accession>A0A1I6IJ67</accession>
<dbReference type="EMBL" id="FOIL01000004">
    <property type="protein sequence ID" value="SET06531.1"/>
    <property type="molecule type" value="Genomic_DNA"/>
</dbReference>
<gene>
    <name evidence="4" type="ORF">SAMN02910262_00423</name>
    <name evidence="3" type="ORF">SAMN04487771_100459</name>
</gene>
<protein>
    <submittedName>
        <fullName evidence="4">PpGpp synthetase catalytic domain-containing protein (RelA/SpoT-type nucleotidyltranferase)</fullName>
    </submittedName>
</protein>
<proteinExistence type="predicted"/>
<dbReference type="PANTHER" id="PTHR47837">
    <property type="entry name" value="GTP PYROPHOSPHOKINASE YJBM"/>
    <property type="match status" value="1"/>
</dbReference>
<dbReference type="Proteomes" id="UP000214760">
    <property type="component" value="Unassembled WGS sequence"/>
</dbReference>
<feature type="domain" description="RelA/SpoT" evidence="2">
    <location>
        <begin position="47"/>
        <end position="174"/>
    </location>
</feature>
<dbReference type="SMART" id="SM00954">
    <property type="entry name" value="RelA_SpoT"/>
    <property type="match status" value="1"/>
</dbReference>
<dbReference type="InterPro" id="IPR052366">
    <property type="entry name" value="GTP_Pyrophosphokinase"/>
</dbReference>
<organism evidence="4 6">
    <name type="scientific">[Clostridium] aminophilum</name>
    <dbReference type="NCBI Taxonomy" id="1526"/>
    <lineage>
        <taxon>Bacteria</taxon>
        <taxon>Bacillati</taxon>
        <taxon>Bacillota</taxon>
        <taxon>Clostridia</taxon>
        <taxon>Lachnospirales</taxon>
        <taxon>Lachnospiraceae</taxon>
    </lineage>
</organism>